<accession>A0ABS5QQY2</accession>
<organism evidence="1 2">
    <name type="scientific">Fructobacillus papyriferae</name>
    <dbReference type="NCBI Taxonomy" id="2713171"/>
    <lineage>
        <taxon>Bacteria</taxon>
        <taxon>Bacillati</taxon>
        <taxon>Bacillota</taxon>
        <taxon>Bacilli</taxon>
        <taxon>Lactobacillales</taxon>
        <taxon>Lactobacillaceae</taxon>
        <taxon>Fructobacillus</taxon>
    </lineage>
</organism>
<dbReference type="EMBL" id="JAAMFI010000004">
    <property type="protein sequence ID" value="MBS9335608.1"/>
    <property type="molecule type" value="Genomic_DNA"/>
</dbReference>
<dbReference type="RefSeq" id="WP_213820195.1">
    <property type="nucleotide sequence ID" value="NZ_JAAMFI010000004.1"/>
</dbReference>
<sequence length="193" mass="22439">MLTRCRWVTSGFLSQELVEYHDQEYSRPVYDEQKAFEYLVLEIFQSGLSWQTVLKKRGALKEDFFDFDVEKVAGMKVFDVERLMRDPRIIRNRRKIEAVISNAKILEEWHKRGETLIDWLWHFTDGLMIDIGPEAEEKLPAATRLSKAVAKDLKALGFSFTGPVVVESLLQAVGIHNGHNQDCDWHDLVTKEQ</sequence>
<dbReference type="Gene3D" id="1.10.340.30">
    <property type="entry name" value="Hypothetical protein, domain 2"/>
    <property type="match status" value="1"/>
</dbReference>
<proteinExistence type="predicted"/>
<evidence type="ECO:0000313" key="1">
    <source>
        <dbReference type="EMBL" id="MBS9335608.1"/>
    </source>
</evidence>
<comment type="caution">
    <text evidence="1">The sequence shown here is derived from an EMBL/GenBank/DDBJ whole genome shotgun (WGS) entry which is preliminary data.</text>
</comment>
<name>A0ABS5QQY2_9LACO</name>
<dbReference type="InterPro" id="IPR005019">
    <property type="entry name" value="Adenine_glyco"/>
</dbReference>
<dbReference type="PANTHER" id="PTHR30037">
    <property type="entry name" value="DNA-3-METHYLADENINE GLYCOSYLASE 1"/>
    <property type="match status" value="1"/>
</dbReference>
<dbReference type="PANTHER" id="PTHR30037:SF4">
    <property type="entry name" value="DNA-3-METHYLADENINE GLYCOSYLASE I"/>
    <property type="match status" value="1"/>
</dbReference>
<dbReference type="Pfam" id="PF03352">
    <property type="entry name" value="Adenine_glyco"/>
    <property type="match status" value="1"/>
</dbReference>
<dbReference type="InterPro" id="IPR011257">
    <property type="entry name" value="DNA_glycosylase"/>
</dbReference>
<protein>
    <submittedName>
        <fullName evidence="1">DNA-3-methyladenine glycosylase I</fullName>
    </submittedName>
</protein>
<dbReference type="InterPro" id="IPR052891">
    <property type="entry name" value="DNA-3mA_glycosylase"/>
</dbReference>
<dbReference type="Proteomes" id="UP001519418">
    <property type="component" value="Unassembled WGS sequence"/>
</dbReference>
<reference evidence="1 2" key="1">
    <citation type="submission" date="2020-02" db="EMBL/GenBank/DDBJ databases">
        <title>Fructobacillus sp. isolated from paper mulberry of Taiwan.</title>
        <authorList>
            <person name="Lin S.-T."/>
        </authorList>
    </citation>
    <scope>NUCLEOTIDE SEQUENCE [LARGE SCALE GENOMIC DNA]</scope>
    <source>
        <strain evidence="1 2">M1-10</strain>
    </source>
</reference>
<dbReference type="SUPFAM" id="SSF48150">
    <property type="entry name" value="DNA-glycosylase"/>
    <property type="match status" value="1"/>
</dbReference>
<keyword evidence="2" id="KW-1185">Reference proteome</keyword>
<gene>
    <name evidence="1" type="ORF">G6R27_06165</name>
</gene>
<evidence type="ECO:0000313" key="2">
    <source>
        <dbReference type="Proteomes" id="UP001519418"/>
    </source>
</evidence>